<comment type="caution">
    <text evidence="3">The sequence shown here is derived from an EMBL/GenBank/DDBJ whole genome shotgun (WGS) entry which is preliminary data.</text>
</comment>
<evidence type="ECO:0000313" key="4">
    <source>
        <dbReference type="Proteomes" id="UP000823775"/>
    </source>
</evidence>
<comment type="similarity">
    <text evidence="1">Belongs to the TCP11 family.</text>
</comment>
<evidence type="ECO:0000313" key="3">
    <source>
        <dbReference type="EMBL" id="MCD9558872.1"/>
    </source>
</evidence>
<dbReference type="PANTHER" id="PTHR12832:SF36">
    <property type="entry name" value="T-COMPLEX PROTEIN 11"/>
    <property type="match status" value="1"/>
</dbReference>
<evidence type="ECO:0000256" key="2">
    <source>
        <dbReference type="SAM" id="MobiDB-lite"/>
    </source>
</evidence>
<evidence type="ECO:0000256" key="1">
    <source>
        <dbReference type="ARBA" id="ARBA00010954"/>
    </source>
</evidence>
<keyword evidence="4" id="KW-1185">Reference proteome</keyword>
<proteinExistence type="inferred from homology"/>
<gene>
    <name evidence="3" type="ORF">HAX54_016501</name>
</gene>
<organism evidence="3 4">
    <name type="scientific">Datura stramonium</name>
    <name type="common">Jimsonweed</name>
    <name type="synonym">Common thornapple</name>
    <dbReference type="NCBI Taxonomy" id="4076"/>
    <lineage>
        <taxon>Eukaryota</taxon>
        <taxon>Viridiplantae</taxon>
        <taxon>Streptophyta</taxon>
        <taxon>Embryophyta</taxon>
        <taxon>Tracheophyta</taxon>
        <taxon>Spermatophyta</taxon>
        <taxon>Magnoliopsida</taxon>
        <taxon>eudicotyledons</taxon>
        <taxon>Gunneridae</taxon>
        <taxon>Pentapetalae</taxon>
        <taxon>asterids</taxon>
        <taxon>lamiids</taxon>
        <taxon>Solanales</taxon>
        <taxon>Solanaceae</taxon>
        <taxon>Solanoideae</taxon>
        <taxon>Datureae</taxon>
        <taxon>Datura</taxon>
    </lineage>
</organism>
<sequence length="245" mass="26908">KAPITLRAGGSSLRISDPPNHKTNAVEQPECKGEKVDLFLRLGLLRLVCEIEGLTVETLPETLRLNFSRLRTVQAFLQKIIVICTSMLVLRQTLLAECLVTNPSEMEDIASKSVTKLFKLLDNVEDAGITEVVETLNLCLEGDEPEKLQVRKEIMANVLAKSLRAGDAIFTRVSRTVFLAAKAILLCGSGAEGRRLAENTLKRVGATLLTGKLVEAMEDLLVVATVSARVHGSWYLELLKNMRAL</sequence>
<dbReference type="Pfam" id="PF05794">
    <property type="entry name" value="Tcp11"/>
    <property type="match status" value="1"/>
</dbReference>
<dbReference type="InterPro" id="IPR008862">
    <property type="entry name" value="Tcp11"/>
</dbReference>
<feature type="region of interest" description="Disordered" evidence="2">
    <location>
        <begin position="1"/>
        <end position="26"/>
    </location>
</feature>
<name>A0ABS8UL87_DATST</name>
<dbReference type="EMBL" id="JACEIK010002069">
    <property type="protein sequence ID" value="MCD9558872.1"/>
    <property type="molecule type" value="Genomic_DNA"/>
</dbReference>
<dbReference type="PANTHER" id="PTHR12832">
    <property type="entry name" value="TESTIS-SPECIFIC PROTEIN PBS13 T-COMPLEX 11"/>
    <property type="match status" value="1"/>
</dbReference>
<protein>
    <submittedName>
        <fullName evidence="3">Uncharacterized protein</fullName>
    </submittedName>
</protein>
<feature type="non-terminal residue" evidence="3">
    <location>
        <position position="1"/>
    </location>
</feature>
<dbReference type="Proteomes" id="UP000823775">
    <property type="component" value="Unassembled WGS sequence"/>
</dbReference>
<accession>A0ABS8UL87</accession>
<reference evidence="3 4" key="1">
    <citation type="journal article" date="2021" name="BMC Genomics">
        <title>Datura genome reveals duplications of psychoactive alkaloid biosynthetic genes and high mutation rate following tissue culture.</title>
        <authorList>
            <person name="Rajewski A."/>
            <person name="Carter-House D."/>
            <person name="Stajich J."/>
            <person name="Litt A."/>
        </authorList>
    </citation>
    <scope>NUCLEOTIDE SEQUENCE [LARGE SCALE GENOMIC DNA]</scope>
    <source>
        <strain evidence="3">AR-01</strain>
    </source>
</reference>